<keyword evidence="2" id="KW-1185">Reference proteome</keyword>
<name>A0A518G8N0_9BACT</name>
<protein>
    <submittedName>
        <fullName evidence="1">Uncharacterized protein</fullName>
    </submittedName>
</protein>
<evidence type="ECO:0000313" key="1">
    <source>
        <dbReference type="EMBL" id="QDV24937.1"/>
    </source>
</evidence>
<evidence type="ECO:0000313" key="2">
    <source>
        <dbReference type="Proteomes" id="UP000318017"/>
    </source>
</evidence>
<reference evidence="1 2" key="1">
    <citation type="submission" date="2019-02" db="EMBL/GenBank/DDBJ databases">
        <title>Deep-cultivation of Planctomycetes and their phenomic and genomic characterization uncovers novel biology.</title>
        <authorList>
            <person name="Wiegand S."/>
            <person name="Jogler M."/>
            <person name="Boedeker C."/>
            <person name="Pinto D."/>
            <person name="Vollmers J."/>
            <person name="Rivas-Marin E."/>
            <person name="Kohn T."/>
            <person name="Peeters S.H."/>
            <person name="Heuer A."/>
            <person name="Rast P."/>
            <person name="Oberbeckmann S."/>
            <person name="Bunk B."/>
            <person name="Jeske O."/>
            <person name="Meyerdierks A."/>
            <person name="Storesund J.E."/>
            <person name="Kallscheuer N."/>
            <person name="Luecker S."/>
            <person name="Lage O.M."/>
            <person name="Pohl T."/>
            <person name="Merkel B.J."/>
            <person name="Hornburger P."/>
            <person name="Mueller R.-W."/>
            <person name="Bruemmer F."/>
            <person name="Labrenz M."/>
            <person name="Spormann A.M."/>
            <person name="Op den Camp H."/>
            <person name="Overmann J."/>
            <person name="Amann R."/>
            <person name="Jetten M.S.M."/>
            <person name="Mascher T."/>
            <person name="Medema M.H."/>
            <person name="Devos D.P."/>
            <person name="Kaster A.-K."/>
            <person name="Ovreas L."/>
            <person name="Rohde M."/>
            <person name="Galperin M.Y."/>
            <person name="Jogler C."/>
        </authorList>
    </citation>
    <scope>NUCLEOTIDE SEQUENCE [LARGE SCALE GENOMIC DNA]</scope>
    <source>
        <strain evidence="1 2">Q31a</strain>
    </source>
</reference>
<accession>A0A518G8N0</accession>
<organism evidence="1 2">
    <name type="scientific">Aureliella helgolandensis</name>
    <dbReference type="NCBI Taxonomy" id="2527968"/>
    <lineage>
        <taxon>Bacteria</taxon>
        <taxon>Pseudomonadati</taxon>
        <taxon>Planctomycetota</taxon>
        <taxon>Planctomycetia</taxon>
        <taxon>Pirellulales</taxon>
        <taxon>Pirellulaceae</taxon>
        <taxon>Aureliella</taxon>
    </lineage>
</organism>
<dbReference type="AlphaFoldDB" id="A0A518G8N0"/>
<sequence>MMEGFTSTPRYLLMHNRSPIGPKVVERAGVEVTAIYAFSDKTKYDAFLHQSSMVPTPYPLVKGFLQTQLDGDAARLHLMVIDAASPTQADLEAATYQAIIESIDLKTTSVQVSYHLTLDEPSGLYHVHALAGLLSPGASE</sequence>
<dbReference type="OrthoDB" id="283632at2"/>
<dbReference type="Proteomes" id="UP000318017">
    <property type="component" value="Chromosome"/>
</dbReference>
<dbReference type="EMBL" id="CP036298">
    <property type="protein sequence ID" value="QDV24937.1"/>
    <property type="molecule type" value="Genomic_DNA"/>
</dbReference>
<proteinExistence type="predicted"/>
<dbReference type="KEGG" id="ahel:Q31a_32590"/>
<dbReference type="RefSeq" id="WP_145079321.1">
    <property type="nucleotide sequence ID" value="NZ_CP036298.1"/>
</dbReference>
<gene>
    <name evidence="1" type="ORF">Q31a_32590</name>
</gene>